<keyword evidence="2" id="KW-1185">Reference proteome</keyword>
<proteinExistence type="predicted"/>
<dbReference type="Proteomes" id="UP000183385">
    <property type="component" value="Unassembled WGS sequence"/>
</dbReference>
<organism evidence="1 2">
    <name type="scientific">Pseudomonas citronellolis</name>
    <dbReference type="NCBI Taxonomy" id="53408"/>
    <lineage>
        <taxon>Bacteria</taxon>
        <taxon>Pseudomonadati</taxon>
        <taxon>Pseudomonadota</taxon>
        <taxon>Gammaproteobacteria</taxon>
        <taxon>Pseudomonadales</taxon>
        <taxon>Pseudomonadaceae</taxon>
        <taxon>Pseudomonas</taxon>
    </lineage>
</organism>
<evidence type="ECO:0000313" key="1">
    <source>
        <dbReference type="EMBL" id="SFC83834.1"/>
    </source>
</evidence>
<accession>A0AAQ1HML5</accession>
<sequence length="87" mass="9812">MQQLIPRQQPLADLLRQTAAARDAFAIRRRLAVEVPLYQVKPAGRGFFHIVESATGLVRGFRRTHGAACERARELEQRARDDIGMEG</sequence>
<name>A0AAQ1HML5_9PSED</name>
<evidence type="ECO:0000313" key="2">
    <source>
        <dbReference type="Proteomes" id="UP000183385"/>
    </source>
</evidence>
<protein>
    <submittedName>
        <fullName evidence="1">Uncharacterized protein</fullName>
    </submittedName>
</protein>
<gene>
    <name evidence="1" type="ORF">SAMN05216577_11172</name>
</gene>
<dbReference type="AlphaFoldDB" id="A0AAQ1HML5"/>
<reference evidence="1 2" key="1">
    <citation type="submission" date="2016-10" db="EMBL/GenBank/DDBJ databases">
        <authorList>
            <person name="Varghese N."/>
            <person name="Submissions S."/>
        </authorList>
    </citation>
    <scope>NUCLEOTIDE SEQUENCE [LARGE SCALE GENOMIC DNA]</scope>
    <source>
        <strain evidence="1 2">LMG 18378</strain>
    </source>
</reference>
<comment type="caution">
    <text evidence="1">The sequence shown here is derived from an EMBL/GenBank/DDBJ whole genome shotgun (WGS) entry which is preliminary data.</text>
</comment>
<dbReference type="EMBL" id="FOLS01000011">
    <property type="protein sequence ID" value="SFC83834.1"/>
    <property type="molecule type" value="Genomic_DNA"/>
</dbReference>
<dbReference type="RefSeq" id="WP_074980415.1">
    <property type="nucleotide sequence ID" value="NZ_FOLS01000011.1"/>
</dbReference>